<dbReference type="WBParaSite" id="ACAC_0001204401-mRNA-1">
    <property type="protein sequence ID" value="ACAC_0001204401-mRNA-1"/>
    <property type="gene ID" value="ACAC_0001204401"/>
</dbReference>
<dbReference type="AlphaFoldDB" id="A0A0K0DKK0"/>
<accession>A0A0K0DKK0</accession>
<keyword evidence="1" id="KW-0812">Transmembrane</keyword>
<dbReference type="Proteomes" id="UP000035642">
    <property type="component" value="Unassembled WGS sequence"/>
</dbReference>
<keyword evidence="1" id="KW-1133">Transmembrane helix</keyword>
<evidence type="ECO:0000313" key="3">
    <source>
        <dbReference type="WBParaSite" id="ACAC_0001204401-mRNA-1"/>
    </source>
</evidence>
<evidence type="ECO:0000256" key="1">
    <source>
        <dbReference type="SAM" id="Phobius"/>
    </source>
</evidence>
<protein>
    <submittedName>
        <fullName evidence="3">Uncharacterized protein</fullName>
    </submittedName>
</protein>
<keyword evidence="1" id="KW-0472">Membrane</keyword>
<evidence type="ECO:0000313" key="2">
    <source>
        <dbReference type="Proteomes" id="UP000035642"/>
    </source>
</evidence>
<keyword evidence="2" id="KW-1185">Reference proteome</keyword>
<feature type="transmembrane region" description="Helical" evidence="1">
    <location>
        <begin position="12"/>
        <end position="34"/>
    </location>
</feature>
<organism evidence="2 3">
    <name type="scientific">Angiostrongylus cantonensis</name>
    <name type="common">Rat lungworm</name>
    <dbReference type="NCBI Taxonomy" id="6313"/>
    <lineage>
        <taxon>Eukaryota</taxon>
        <taxon>Metazoa</taxon>
        <taxon>Ecdysozoa</taxon>
        <taxon>Nematoda</taxon>
        <taxon>Chromadorea</taxon>
        <taxon>Rhabditida</taxon>
        <taxon>Rhabditina</taxon>
        <taxon>Rhabditomorpha</taxon>
        <taxon>Strongyloidea</taxon>
        <taxon>Metastrongylidae</taxon>
        <taxon>Angiostrongylus</taxon>
    </lineage>
</organism>
<proteinExistence type="predicted"/>
<name>A0A0K0DKK0_ANGCA</name>
<reference evidence="2" key="1">
    <citation type="submission" date="2012-09" db="EMBL/GenBank/DDBJ databases">
        <authorList>
            <person name="Martin A.A."/>
        </authorList>
    </citation>
    <scope>NUCLEOTIDE SEQUENCE</scope>
</reference>
<sequence>MLESSFSGHSLVIFLLFIYLLIGLSIVSLFINLLHTKFSRAYWLPGRMYMPLRLV</sequence>
<reference evidence="3" key="2">
    <citation type="submission" date="2017-02" db="UniProtKB">
        <authorList>
            <consortium name="WormBaseParasite"/>
        </authorList>
    </citation>
    <scope>IDENTIFICATION</scope>
</reference>